<dbReference type="EMBL" id="NOWF01000005">
    <property type="protein sequence ID" value="OYD07713.1"/>
    <property type="molecule type" value="Genomic_DNA"/>
</dbReference>
<organism evidence="1 2">
    <name type="scientific">Paludifilum halophilum</name>
    <dbReference type="NCBI Taxonomy" id="1642702"/>
    <lineage>
        <taxon>Bacteria</taxon>
        <taxon>Bacillati</taxon>
        <taxon>Bacillota</taxon>
        <taxon>Bacilli</taxon>
        <taxon>Bacillales</taxon>
        <taxon>Thermoactinomycetaceae</taxon>
        <taxon>Paludifilum</taxon>
    </lineage>
</organism>
<evidence type="ECO:0000313" key="1">
    <source>
        <dbReference type="EMBL" id="OYD07713.1"/>
    </source>
</evidence>
<accession>A0A235B5Z0</accession>
<sequence>MQEGVWFLMRKKWHYLLLMILLTLSPGETEGAWTGAPAKSNRQLAAVARRFVYIRVQKNRSARRLNHWFRQVCLRCNDIQYRQRGIWTIPRQFQSDTF</sequence>
<keyword evidence="2" id="KW-1185">Reference proteome</keyword>
<name>A0A235B5Z0_9BACL</name>
<dbReference type="Proteomes" id="UP000215459">
    <property type="component" value="Unassembled WGS sequence"/>
</dbReference>
<reference evidence="1 2" key="1">
    <citation type="submission" date="2017-07" db="EMBL/GenBank/DDBJ databases">
        <title>The genome sequence of Paludifilum halophilum highlights mechanisms for microbial adaptation to high salt environemnts.</title>
        <authorList>
            <person name="Belbahri L."/>
        </authorList>
    </citation>
    <scope>NUCLEOTIDE SEQUENCE [LARGE SCALE GENOMIC DNA]</scope>
    <source>
        <strain evidence="1 2">DSM 102817</strain>
    </source>
</reference>
<evidence type="ECO:0000313" key="2">
    <source>
        <dbReference type="Proteomes" id="UP000215459"/>
    </source>
</evidence>
<proteinExistence type="predicted"/>
<dbReference type="AlphaFoldDB" id="A0A235B5Z0"/>
<comment type="caution">
    <text evidence="1">The sequence shown here is derived from an EMBL/GenBank/DDBJ whole genome shotgun (WGS) entry which is preliminary data.</text>
</comment>
<gene>
    <name evidence="1" type="ORF">CHM34_09565</name>
</gene>
<protein>
    <submittedName>
        <fullName evidence="1">Uncharacterized protein</fullName>
    </submittedName>
</protein>